<evidence type="ECO:0000256" key="11">
    <source>
        <dbReference type="RuleBase" id="RU000610"/>
    </source>
</evidence>
<dbReference type="GO" id="GO:0005737">
    <property type="term" value="C:cytoplasm"/>
    <property type="evidence" value="ECO:0007669"/>
    <property type="project" value="UniProtKB-SubCell"/>
</dbReference>
<keyword evidence="4 9" id="KW-0859">Xylose metabolism</keyword>
<feature type="binding site" evidence="9">
    <location>
        <position position="303"/>
    </location>
    <ligand>
        <name>Mg(2+)</name>
        <dbReference type="ChEBI" id="CHEBI:18420"/>
        <label>1</label>
    </ligand>
</feature>
<evidence type="ECO:0000256" key="7">
    <source>
        <dbReference type="ARBA" id="ARBA00023277"/>
    </source>
</evidence>
<dbReference type="EC" id="5.3.1.5" evidence="3 9"/>
<comment type="subunit">
    <text evidence="2 9 11">Homotetramer.</text>
</comment>
<dbReference type="FunFam" id="3.20.20.150:FF:000002">
    <property type="entry name" value="Xylose isomerase"/>
    <property type="match status" value="1"/>
</dbReference>
<accession>A0A2U1ANT5</accession>
<feature type="binding site" evidence="9">
    <location>
        <position position="278"/>
    </location>
    <ligand>
        <name>Mg(2+)</name>
        <dbReference type="ChEBI" id="CHEBI:18420"/>
        <label>2</label>
    </ligand>
</feature>
<dbReference type="OrthoDB" id="9763981at2"/>
<keyword evidence="9" id="KW-0963">Cytoplasm</keyword>
<dbReference type="SUPFAM" id="SSF51658">
    <property type="entry name" value="Xylose isomerase-like"/>
    <property type="match status" value="1"/>
</dbReference>
<dbReference type="InterPro" id="IPR013452">
    <property type="entry name" value="Xylose_isom_bac"/>
</dbReference>
<keyword evidence="9" id="KW-0460">Magnesium</keyword>
<dbReference type="Gene3D" id="3.20.20.150">
    <property type="entry name" value="Divalent-metal-dependent TIM barrel enzymes"/>
    <property type="match status" value="1"/>
</dbReference>
<comment type="similarity">
    <text evidence="1 9 10">Belongs to the xylose isomerase family.</text>
</comment>
<comment type="caution">
    <text evidence="12">The sequence shown here is derived from an EMBL/GenBank/DDBJ whole genome shotgun (WGS) entry which is preliminary data.</text>
</comment>
<comment type="subcellular location">
    <subcellularLocation>
        <location evidence="9 11">Cytoplasm</location>
    </subcellularLocation>
</comment>
<comment type="cofactor">
    <cofactor evidence="9">
        <name>Mg(2+)</name>
        <dbReference type="ChEBI" id="CHEBI:18420"/>
    </cofactor>
    <text evidence="9">Binds 2 magnesium ions per subunit.</text>
</comment>
<evidence type="ECO:0000256" key="8">
    <source>
        <dbReference type="ARBA" id="ARBA00033659"/>
    </source>
</evidence>
<evidence type="ECO:0000256" key="6">
    <source>
        <dbReference type="ARBA" id="ARBA00023235"/>
    </source>
</evidence>
<dbReference type="GO" id="GO:0042732">
    <property type="term" value="P:D-xylose metabolic process"/>
    <property type="evidence" value="ECO:0007669"/>
    <property type="project" value="UniProtKB-UniRule"/>
</dbReference>
<feature type="active site" evidence="9">
    <location>
        <position position="108"/>
    </location>
</feature>
<dbReference type="AlphaFoldDB" id="A0A2U1ANT5"/>
<evidence type="ECO:0000256" key="4">
    <source>
        <dbReference type="ARBA" id="ARBA00022629"/>
    </source>
</evidence>
<dbReference type="NCBIfam" id="TIGR02630">
    <property type="entry name" value="xylose_isom_A"/>
    <property type="match status" value="1"/>
</dbReference>
<evidence type="ECO:0000256" key="1">
    <source>
        <dbReference type="ARBA" id="ARBA00005765"/>
    </source>
</evidence>
<dbReference type="PANTHER" id="PTHR48408:SF1">
    <property type="entry name" value="XYLOSE ISOMERASE"/>
    <property type="match status" value="1"/>
</dbReference>
<feature type="binding site" evidence="9">
    <location>
        <position position="239"/>
    </location>
    <ligand>
        <name>Mg(2+)</name>
        <dbReference type="ChEBI" id="CHEBI:18420"/>
        <label>1</label>
    </ligand>
</feature>
<dbReference type="HAMAP" id="MF_00455">
    <property type="entry name" value="Xylose_isom_A"/>
    <property type="match status" value="1"/>
</dbReference>
<proteinExistence type="inferred from homology"/>
<evidence type="ECO:0000313" key="13">
    <source>
        <dbReference type="Proteomes" id="UP000245466"/>
    </source>
</evidence>
<keyword evidence="13" id="KW-1185">Reference proteome</keyword>
<feature type="binding site" evidence="9">
    <location>
        <position position="346"/>
    </location>
    <ligand>
        <name>Mg(2+)</name>
        <dbReference type="ChEBI" id="CHEBI:18420"/>
        <label>1</label>
    </ligand>
</feature>
<comment type="catalytic activity">
    <reaction evidence="8 9 10">
        <text>alpha-D-xylose = alpha-D-xylulofuranose</text>
        <dbReference type="Rhea" id="RHEA:22816"/>
        <dbReference type="ChEBI" id="CHEBI:28518"/>
        <dbReference type="ChEBI" id="CHEBI:188998"/>
        <dbReference type="EC" id="5.3.1.5"/>
    </reaction>
</comment>
<evidence type="ECO:0000256" key="5">
    <source>
        <dbReference type="ARBA" id="ARBA00022723"/>
    </source>
</evidence>
<feature type="binding site" evidence="9">
    <location>
        <position position="316"/>
    </location>
    <ligand>
        <name>Mg(2+)</name>
        <dbReference type="ChEBI" id="CHEBI:18420"/>
        <label>2</label>
    </ligand>
</feature>
<evidence type="ECO:0000256" key="3">
    <source>
        <dbReference type="ARBA" id="ARBA00011958"/>
    </source>
</evidence>
<dbReference type="PRINTS" id="PR00688">
    <property type="entry name" value="XYLOSISMRASE"/>
</dbReference>
<dbReference type="PROSITE" id="PS51415">
    <property type="entry name" value="XYLOSE_ISOMERASE"/>
    <property type="match status" value="1"/>
</dbReference>
<protein>
    <recommendedName>
        <fullName evidence="3 9">Xylose isomerase</fullName>
        <ecNumber evidence="3 9">5.3.1.5</ecNumber>
    </recommendedName>
</protein>
<dbReference type="InterPro" id="IPR001998">
    <property type="entry name" value="Xylose_isomerase"/>
</dbReference>
<feature type="binding site" evidence="9">
    <location>
        <position position="314"/>
    </location>
    <ligand>
        <name>Mg(2+)</name>
        <dbReference type="ChEBI" id="CHEBI:18420"/>
        <label>2</label>
    </ligand>
</feature>
<keyword evidence="5 9" id="KW-0479">Metal-binding</keyword>
<name>A0A2U1ANT5_9BACT</name>
<dbReference type="PANTHER" id="PTHR48408">
    <property type="match status" value="1"/>
</dbReference>
<keyword evidence="7 9" id="KW-0119">Carbohydrate metabolism</keyword>
<dbReference type="Proteomes" id="UP000245466">
    <property type="component" value="Unassembled WGS sequence"/>
</dbReference>
<dbReference type="GO" id="GO:0009045">
    <property type="term" value="F:xylose isomerase activity"/>
    <property type="evidence" value="ECO:0007669"/>
    <property type="project" value="UniProtKB-UniRule"/>
</dbReference>
<feature type="active site" evidence="9">
    <location>
        <position position="111"/>
    </location>
</feature>
<gene>
    <name evidence="9" type="primary">xylA</name>
    <name evidence="12" type="ORF">C8E01_11970</name>
</gene>
<dbReference type="NCBIfam" id="NF003998">
    <property type="entry name" value="PRK05474.1"/>
    <property type="match status" value="1"/>
</dbReference>
<feature type="binding site" evidence="9">
    <location>
        <position position="275"/>
    </location>
    <ligand>
        <name>Mg(2+)</name>
        <dbReference type="ChEBI" id="CHEBI:18420"/>
        <label>2</label>
    </ligand>
</feature>
<dbReference type="GO" id="GO:0000287">
    <property type="term" value="F:magnesium ion binding"/>
    <property type="evidence" value="ECO:0007669"/>
    <property type="project" value="UniProtKB-UniRule"/>
</dbReference>
<evidence type="ECO:0000256" key="2">
    <source>
        <dbReference type="ARBA" id="ARBA00011881"/>
    </source>
</evidence>
<evidence type="ECO:0000313" key="12">
    <source>
        <dbReference type="EMBL" id="PVY38099.1"/>
    </source>
</evidence>
<organism evidence="12 13">
    <name type="scientific">Pontibacter virosus</name>
    <dbReference type="NCBI Taxonomy" id="1765052"/>
    <lineage>
        <taxon>Bacteria</taxon>
        <taxon>Pseudomonadati</taxon>
        <taxon>Bacteroidota</taxon>
        <taxon>Cytophagia</taxon>
        <taxon>Cytophagales</taxon>
        <taxon>Hymenobacteraceae</taxon>
        <taxon>Pontibacter</taxon>
    </lineage>
</organism>
<dbReference type="InterPro" id="IPR036237">
    <property type="entry name" value="Xyl_isomerase-like_sf"/>
</dbReference>
<dbReference type="EMBL" id="QEKI01000019">
    <property type="protein sequence ID" value="PVY38099.1"/>
    <property type="molecule type" value="Genomic_DNA"/>
</dbReference>
<evidence type="ECO:0000256" key="10">
    <source>
        <dbReference type="RuleBase" id="RU000609"/>
    </source>
</evidence>
<sequence>MANHTLSQTEYFKGIDKIKFEGLESDNPLAYRWYDENRMVAGKPLKEHMRFAVAYWHSFNADGSDPFGGATLKFAWNKQDDVIGRAKDKMDAAFEFITKLGLPYYCFHDVDVVDYGNDILENERRLQTMVEYAQKKQQDTGIKLLWGTANVFSHSRYMNGASTNPDFHVLTHAAAQVKAALDATIALNGENYVFWGGREGYMTLLNTNMKREQEHFARFLHTAKDYARIQGFKGTFFIEPKPMEPTKHQYDYDAATVIGFLRQYDLLGDFKLNIEVNHATLAGHTFQHELQVAADAGMLGSIDANRGDYQNGWDTDQFPNNINELTEAMLVFLEAGGLKGGGINFDAKIRRNSTDPADLFYAHIGGADTFARALITADNILQNSDYKKIREERYASFDSGKGKEFEEGKLTLENLRDFAVEQGEPQVRSGRQEYLENLINRFI</sequence>
<keyword evidence="6 9" id="KW-0413">Isomerase</keyword>
<dbReference type="RefSeq" id="WP_116545146.1">
    <property type="nucleotide sequence ID" value="NZ_QEKI01000019.1"/>
</dbReference>
<reference evidence="12 13" key="1">
    <citation type="submission" date="2018-04" db="EMBL/GenBank/DDBJ databases">
        <title>Genomic Encyclopedia of Type Strains, Phase IV (KMG-IV): sequencing the most valuable type-strain genomes for metagenomic binning, comparative biology and taxonomic classification.</title>
        <authorList>
            <person name="Goeker M."/>
        </authorList>
    </citation>
    <scope>NUCLEOTIDE SEQUENCE [LARGE SCALE GENOMIC DNA]</scope>
    <source>
        <strain evidence="12 13">DSM 100231</strain>
    </source>
</reference>
<evidence type="ECO:0000256" key="9">
    <source>
        <dbReference type="HAMAP-Rule" id="MF_00455"/>
    </source>
</evidence>
<feature type="binding site" evidence="9">
    <location>
        <position position="275"/>
    </location>
    <ligand>
        <name>Mg(2+)</name>
        <dbReference type="ChEBI" id="CHEBI:18420"/>
        <label>1</label>
    </ligand>
</feature>